<dbReference type="Proteomes" id="UP001056890">
    <property type="component" value="Chromosome"/>
</dbReference>
<proteinExistence type="predicted"/>
<organism evidence="3 4">
    <name type="scientific">Aeromonas encheleia</name>
    <dbReference type="NCBI Taxonomy" id="73010"/>
    <lineage>
        <taxon>Bacteria</taxon>
        <taxon>Pseudomonadati</taxon>
        <taxon>Pseudomonadota</taxon>
        <taxon>Gammaproteobacteria</taxon>
        <taxon>Aeromonadales</taxon>
        <taxon>Aeromonadaceae</taxon>
        <taxon>Aeromonas</taxon>
    </lineage>
</organism>
<keyword evidence="4" id="KW-1185">Reference proteome</keyword>
<evidence type="ECO:0000256" key="2">
    <source>
        <dbReference type="SAM" id="Phobius"/>
    </source>
</evidence>
<keyword evidence="2" id="KW-1133">Transmembrane helix</keyword>
<keyword evidence="2" id="KW-0472">Membrane</keyword>
<dbReference type="RefSeq" id="WP_252994527.1">
    <property type="nucleotide sequence ID" value="NZ_CP099717.1"/>
</dbReference>
<evidence type="ECO:0000313" key="4">
    <source>
        <dbReference type="Proteomes" id="UP001056890"/>
    </source>
</evidence>
<evidence type="ECO:0000256" key="1">
    <source>
        <dbReference type="SAM" id="MobiDB-lite"/>
    </source>
</evidence>
<evidence type="ECO:0000313" key="3">
    <source>
        <dbReference type="EMBL" id="USV56100.1"/>
    </source>
</evidence>
<keyword evidence="2" id="KW-0812">Transmembrane</keyword>
<sequence length="170" mass="19094">MVVCPFYFSGINRLSLLDKVKLATMTLLIALTLLLSTVSVEGLKVSAHRSAAQQSQMMTEAGAGDQSERVQASHGASDSDDGVVKFVGSHQNHLLRLEHSLRGDNQPKSVVYELIMSWSQQAILLLLCGLLLYAALLYPKHSFRDRFATIHRHRLQRQHLQYRFSQSYLA</sequence>
<protein>
    <submittedName>
        <fullName evidence="3">Uncharacterized protein</fullName>
    </submittedName>
</protein>
<dbReference type="EMBL" id="CP099717">
    <property type="protein sequence ID" value="USV56100.1"/>
    <property type="molecule type" value="Genomic_DNA"/>
</dbReference>
<feature type="transmembrane region" description="Helical" evidence="2">
    <location>
        <begin position="22"/>
        <end position="40"/>
    </location>
</feature>
<gene>
    <name evidence="3" type="ORF">NHF51_12085</name>
</gene>
<dbReference type="AlphaFoldDB" id="A0AAE9MCX4"/>
<reference evidence="3" key="1">
    <citation type="submission" date="2022-06" db="EMBL/GenBank/DDBJ databases">
        <title>Complete Genome of Aeromonas sp. Strain SOD01 Isolated from an Urban Freshwater Stream.</title>
        <authorList>
            <person name="Williams L.E."/>
            <person name="Brysgel T."/>
            <person name="Capestro E.M."/>
            <person name="Foltz G.V."/>
            <person name="Gardner A.E."/>
            <person name="Ingrassia J."/>
            <person name="Peterson E."/>
            <person name="Arruda J."/>
            <person name="Flaherty I."/>
            <person name="Hunt M."/>
            <person name="Pappas G."/>
            <person name="Ramsaran S."/>
            <person name="Rocha M."/>
        </authorList>
    </citation>
    <scope>NUCLEOTIDE SEQUENCE</scope>
    <source>
        <strain evidence="3">SOD01</strain>
    </source>
</reference>
<accession>A0AAE9MCX4</accession>
<name>A0AAE9MCX4_9GAMM</name>
<feature type="transmembrane region" description="Helical" evidence="2">
    <location>
        <begin position="118"/>
        <end position="138"/>
    </location>
</feature>
<feature type="region of interest" description="Disordered" evidence="1">
    <location>
        <begin position="56"/>
        <end position="80"/>
    </location>
</feature>